<keyword evidence="6" id="KW-1133">Transmembrane helix</keyword>
<dbReference type="NCBIfam" id="TIGR01167">
    <property type="entry name" value="LPXTG_anchor"/>
    <property type="match status" value="1"/>
</dbReference>
<feature type="compositionally biased region" description="Polar residues" evidence="5">
    <location>
        <begin position="2174"/>
        <end position="2183"/>
    </location>
</feature>
<feature type="region of interest" description="Disordered" evidence="5">
    <location>
        <begin position="2081"/>
        <end position="2184"/>
    </location>
</feature>
<keyword evidence="6" id="KW-0812">Transmembrane</keyword>
<feature type="domain" description="Gram-positive cocci surface proteins LPxTG" evidence="7">
    <location>
        <begin position="2181"/>
        <end position="2216"/>
    </location>
</feature>
<keyword evidence="3" id="KW-0732">Signal</keyword>
<feature type="compositionally biased region" description="Basic and acidic residues" evidence="5">
    <location>
        <begin position="2100"/>
        <end position="2116"/>
    </location>
</feature>
<dbReference type="RefSeq" id="WP_207991407.1">
    <property type="nucleotide sequence ID" value="NZ_CP071801.1"/>
</dbReference>
<keyword evidence="6" id="KW-0472">Membrane</keyword>
<keyword evidence="1" id="KW-0134">Cell wall</keyword>
<feature type="compositionally biased region" description="Polar residues" evidence="5">
    <location>
        <begin position="126"/>
        <end position="153"/>
    </location>
</feature>
<evidence type="ECO:0000256" key="3">
    <source>
        <dbReference type="ARBA" id="ARBA00022729"/>
    </source>
</evidence>
<proteinExistence type="predicted"/>
<evidence type="ECO:0000313" key="8">
    <source>
        <dbReference type="EMBL" id="QTD67275.1"/>
    </source>
</evidence>
<dbReference type="Pfam" id="PF17965">
    <property type="entry name" value="MucBP_2"/>
    <property type="match status" value="7"/>
</dbReference>
<gene>
    <name evidence="8" type="ORF">J3E67_001728</name>
</gene>
<dbReference type="Pfam" id="PF04650">
    <property type="entry name" value="YSIRK_signal"/>
    <property type="match status" value="1"/>
</dbReference>
<accession>A0A8A4V8E2</accession>
<feature type="compositionally biased region" description="Acidic residues" evidence="5">
    <location>
        <begin position="2117"/>
        <end position="2127"/>
    </location>
</feature>
<dbReference type="PROSITE" id="PS50847">
    <property type="entry name" value="GRAM_POS_ANCHORING"/>
    <property type="match status" value="1"/>
</dbReference>
<dbReference type="InterPro" id="IPR005877">
    <property type="entry name" value="YSIRK_signal_dom"/>
</dbReference>
<keyword evidence="2" id="KW-0964">Secreted</keyword>
<feature type="transmembrane region" description="Helical" evidence="6">
    <location>
        <begin position="2191"/>
        <end position="2210"/>
    </location>
</feature>
<keyword evidence="4" id="KW-0572">Peptidoglycan-anchor</keyword>
<evidence type="ECO:0000256" key="5">
    <source>
        <dbReference type="SAM" id="MobiDB-lite"/>
    </source>
</evidence>
<feature type="region of interest" description="Disordered" evidence="5">
    <location>
        <begin position="1511"/>
        <end position="1532"/>
    </location>
</feature>
<evidence type="ECO:0000259" key="7">
    <source>
        <dbReference type="PROSITE" id="PS50847"/>
    </source>
</evidence>
<dbReference type="Proteomes" id="UP000663932">
    <property type="component" value="Chromosome"/>
</dbReference>
<evidence type="ECO:0000256" key="4">
    <source>
        <dbReference type="ARBA" id="ARBA00023088"/>
    </source>
</evidence>
<name>A0A8A4V8E2_LACGS</name>
<dbReference type="InterPro" id="IPR041495">
    <property type="entry name" value="Mub_B2"/>
</dbReference>
<dbReference type="NCBIfam" id="TIGR01168">
    <property type="entry name" value="YSIRK_signal"/>
    <property type="match status" value="1"/>
</dbReference>
<evidence type="ECO:0000256" key="6">
    <source>
        <dbReference type="SAM" id="Phobius"/>
    </source>
</evidence>
<feature type="compositionally biased region" description="Polar residues" evidence="5">
    <location>
        <begin position="2152"/>
        <end position="2163"/>
    </location>
</feature>
<protein>
    <submittedName>
        <fullName evidence="8">YSIRK-type signal peptide-containing protein</fullName>
    </submittedName>
</protein>
<evidence type="ECO:0000256" key="1">
    <source>
        <dbReference type="ARBA" id="ARBA00022512"/>
    </source>
</evidence>
<dbReference type="EMBL" id="CP071801">
    <property type="protein sequence ID" value="QTD67275.1"/>
    <property type="molecule type" value="Genomic_DNA"/>
</dbReference>
<reference evidence="8" key="1">
    <citation type="submission" date="2021-03" db="EMBL/GenBank/DDBJ databases">
        <title>Whole genome sequence of Lactobacillus gasseri HL75.</title>
        <authorList>
            <person name="Kim J.-M."/>
            <person name="Chung S.H."/>
            <person name="Kim J.-S."/>
        </authorList>
    </citation>
    <scope>NUCLEOTIDE SEQUENCE</scope>
    <source>
        <strain evidence="8">HL75</strain>
    </source>
</reference>
<dbReference type="Gene3D" id="2.60.40.4300">
    <property type="match status" value="7"/>
</dbReference>
<feature type="region of interest" description="Disordered" evidence="5">
    <location>
        <begin position="1728"/>
        <end position="1755"/>
    </location>
</feature>
<dbReference type="InterPro" id="IPR019931">
    <property type="entry name" value="LPXTG_anchor"/>
</dbReference>
<feature type="compositionally biased region" description="Basic and acidic residues" evidence="5">
    <location>
        <begin position="2128"/>
        <end position="2144"/>
    </location>
</feature>
<dbReference type="Pfam" id="PF17966">
    <property type="entry name" value="Muc_B2"/>
    <property type="match status" value="7"/>
</dbReference>
<evidence type="ECO:0000313" key="9">
    <source>
        <dbReference type="Proteomes" id="UP000663932"/>
    </source>
</evidence>
<evidence type="ECO:0000256" key="2">
    <source>
        <dbReference type="ARBA" id="ARBA00022525"/>
    </source>
</evidence>
<feature type="region of interest" description="Disordered" evidence="5">
    <location>
        <begin position="108"/>
        <end position="153"/>
    </location>
</feature>
<sequence length="2216" mass="242305">MVSKNNYSEKMRKIRPQKPRFSIRKFTVGAASVLIGLTFMGVNGRTVKADTTVAQEESVNVTSNLADSLKENVENTVSTEEQSEALNAEQTKVASIETNNEVENTTIDNNLTAQNTNGGGTEATEHLSNSQSVEPNLTPSYEQNNESKNDSISSIEEGTTNVENLQTANEEHKAVSVETNNSSESTEIVATEEVPKTEITDKVAETAPVEAETKIENAVSPIEETVVEENNQTTGQTDVKEVQSKASVTIPATDTDKYPKEAGALIGNDKYIYQILNLNNTGIWNSSNRKLILSVNRNDLTDENLYAYVTDADYKNLIAEHIIKAGYFKKIEVSDRDFLIVNSGKSNITVGGSSMPVGNATTVVGSTKIVYGLGNITSLDASSVGEIIPVHTEESVIKYYYHNKDGNLVEIPGTDKYPNVSVSGWTGQEFVIDNVDQYKQLIDGFYLDGSNIPSGSFTGTISQFGDGSYYKKVYYSSGNRTEGTVNQLTVDFTVVYRQIDATGKMEVLMYDGSNMDRVIESHTVEAGKSVKFTHNNFTARNPFVTDSAHEVQFIYKDLGSIIPVDENGNQIGDAVKFNNNLTDPTEAGRTDTPIIAGYIADIEYVIPENPGEDIKVIYRLREDAKATITIIDMDNDRNSLAQLNATGKVHAQINFVDLDATLSSLLDSGYVVISNSYKPGTQFGVHDLNFEIQLKHVLEVVNESQTVQKDIHYVDTVGNELRPLTTQTATFTATGYRDKVTGNIVLVAGTQQVGNDLIATEITNKNASLKWTADKTTFESLKSPDIIGYTTNQKWSTADKVEQNEKLKIENIIYDKKAQVGTIVFWDETSQKQLGTTINIAGNYGEVINYQVIDNVLGSIKNYENNGYILVNNPLGYTTVFGDADYNPGCNDYVITLKHKISENSQTKEVNRVITYVYADGPNKGQVAASSVTQKVSFIGKGQYDFVDKVWISDIVWTAEDGNANYTFAQVNSPKISGYGANRLQVESVLVSGNSDNITEEVLYYANQQTAQIQYIDDVTGKVIGSDTVNGKVDHIISWNLNPEATLKMFENNGYKLVSSDYEFGKDYYYSAEEAKNSFKVHLTRDLIIIDPKDPDSPVYGSEDYNKEVTQEIQYVYANGNAAAESNKQTVKFTAYGVVDKTTGKYVVLDENGKVILGDDGEPIEGKLVWNANVSDPKFTEVSSPTITGYTPDKANVAGTKVTHDMPSNVIVVTYTANDADAKVIFVDKTTGKELEAVMLNGKYGDVINYSTADKIKYYENLGYELVSDGYNGGEFGETTKTFYVTFKHGVVHVHPENPGKPGENINPGGDVKYPTDSDVLNKDVTHTVHYVYTNGTTANPSHTQTITFTGSGHINKVTGEYVEVDEDGNIKLDAAGKPVPGKLNWVATLGNSFLAVTSPEITGHTPSHVQIDGVENVAHDSENYVHTVTYTANAAKAEIVYVDETTGKELEIATVDGKYNETINYSTADKIKYYEGLGYELVKDGYIGGEFGETTKKFYVTFKHGTVVVNPENPGKPDEPINPNDPEGSKYPTDSANLNKDVTHTIHYVYADGTTAKPSHTQTLTFKGSGVIDKVTGQYVVLDENGNIKLDANGKPIPGKLVWTAKDGTTFIEVISPTISGYTPDQPVVNAVEGINQDSKNIETKVVYTANAAKAEIIYVDETTGKELEVDTVDGKYNETINYSTADKIKYYESLGYELVKDGYIGGEYGETTKKFYVTFKHGTVVVNPENPGKPDEPINPDNPDGPKYPTDSANLNKDVTHTIYYVYADGTVAKPSHTQTLTFTGSGVIDKVTGQYVEVDENGNVKLDENGKPIPGKLTWTAKDGTTFIEVISPTISGYTPDQPVVNAVEGINQDSNNLETKVVYTANAAKAEIIYVDETTGKALETATVDGKYNESINYSTADKIKYYESLGYELVKDGYTGGKFGETTKTFYVIFKHGTITVTPDDKFTEDDPINPDNPEGPKYPFDSIALDKTITRTIKYVYADGTKANDDVVQTLRFRGTAVIDKVTGEIIILDENGRKVSDGIKWTALDGTTFVQVISPEIAGYTADKKEIGSVENVDSDTEDITETVVYSKNLEQPVEPGKPEEPEQPVEPGKPEEPEKPVEPGKPEEPEAPVESEQPEVSEKQPTETTEPDKSDADTLPDNISIDNTAKNVSTVEHNEPGKVEAATTNEASLPQTGHKHANVGIIGLGLATIASILGLAGTSKRKKN</sequence>
<dbReference type="Gene3D" id="3.10.20.470">
    <property type="match status" value="7"/>
</dbReference>
<dbReference type="InterPro" id="IPR041558">
    <property type="entry name" value="MucBP_2"/>
</dbReference>
<organism evidence="8 9">
    <name type="scientific">Lactobacillus gasseri</name>
    <dbReference type="NCBI Taxonomy" id="1596"/>
    <lineage>
        <taxon>Bacteria</taxon>
        <taxon>Bacillati</taxon>
        <taxon>Bacillota</taxon>
        <taxon>Bacilli</taxon>
        <taxon>Lactobacillales</taxon>
        <taxon>Lactobacillaceae</taxon>
        <taxon>Lactobacillus</taxon>
    </lineage>
</organism>